<dbReference type="PANTHER" id="PTHR35010:SF2">
    <property type="entry name" value="BLL4672 PROTEIN"/>
    <property type="match status" value="1"/>
</dbReference>
<proteinExistence type="predicted"/>
<dbReference type="GO" id="GO:0003677">
    <property type="term" value="F:DNA binding"/>
    <property type="evidence" value="ECO:0007669"/>
    <property type="project" value="InterPro"/>
</dbReference>
<dbReference type="eggNOG" id="COG1396">
    <property type="taxonomic scope" value="Bacteria"/>
</dbReference>
<dbReference type="Gene3D" id="3.30.450.180">
    <property type="match status" value="1"/>
</dbReference>
<reference evidence="2 3" key="2">
    <citation type="journal article" date="2011" name="Stand. Genomic Sci.">
        <title>Complete genome sequence of Tsukamurella paurometabola type strain (no. 33).</title>
        <authorList>
            <person name="Munk A.C."/>
            <person name="Lapidus A."/>
            <person name="Lucas S."/>
            <person name="Nolan M."/>
            <person name="Tice H."/>
            <person name="Cheng J.F."/>
            <person name="Del Rio T.G."/>
            <person name="Goodwin L."/>
            <person name="Pitluck S."/>
            <person name="Liolios K."/>
            <person name="Huntemann M."/>
            <person name="Ivanova N."/>
            <person name="Mavromatis K."/>
            <person name="Mikhailova N."/>
            <person name="Pati A."/>
            <person name="Chen A."/>
            <person name="Palaniappan K."/>
            <person name="Tapia R."/>
            <person name="Han C."/>
            <person name="Land M."/>
            <person name="Hauser L."/>
            <person name="Chang Y.J."/>
            <person name="Jeffries C.D."/>
            <person name="Brettin T."/>
            <person name="Yasawong M."/>
            <person name="Brambilla E.M."/>
            <person name="Rohde M."/>
            <person name="Sikorski J."/>
            <person name="Goker M."/>
            <person name="Detter J.C."/>
            <person name="Woyke T."/>
            <person name="Bristow J."/>
            <person name="Eisen J.A."/>
            <person name="Markowitz V."/>
            <person name="Hugenholtz P."/>
            <person name="Kyrpides N.C."/>
            <person name="Klenk H.P."/>
        </authorList>
    </citation>
    <scope>NUCLEOTIDE SEQUENCE [LARGE SCALE GENOMIC DNA]</scope>
    <source>
        <strain evidence="3">ATCC 8368 / DSM 20162 / CCUG 35730 / CIP 100753 / JCM 10117 / KCTC 9821 / NBRC 16120 / NCIMB 702349 / NCTC 13040</strain>
    </source>
</reference>
<reference evidence="3" key="1">
    <citation type="submission" date="2010-03" db="EMBL/GenBank/DDBJ databases">
        <title>The complete chromosome of Tsukamurella paurometabola DSM 20162.</title>
        <authorList>
            <consortium name="US DOE Joint Genome Institute (JGI-PGF)"/>
            <person name="Lucas S."/>
            <person name="Copeland A."/>
            <person name="Lapidus A."/>
            <person name="Glavina del Rio T."/>
            <person name="Dalin E."/>
            <person name="Tice H."/>
            <person name="Bruce D."/>
            <person name="Goodwin L."/>
            <person name="Pitluck S."/>
            <person name="Kyrpides N."/>
            <person name="Mavromatis K."/>
            <person name="Ivanova N."/>
            <person name="Mikhailova N."/>
            <person name="Munk A.C."/>
            <person name="Brettin T."/>
            <person name="Detter J.C."/>
            <person name="Tapia R."/>
            <person name="Han C."/>
            <person name="Larimer F."/>
            <person name="Land M."/>
            <person name="Hauser L."/>
            <person name="Markowitz V."/>
            <person name="Cheng J.-F."/>
            <person name="Hugenholtz P."/>
            <person name="Woyke T."/>
            <person name="Wu D."/>
            <person name="Jando M."/>
            <person name="Brambilla E."/>
            <person name="Klenk H.-P."/>
            <person name="Eisen J.A."/>
        </authorList>
    </citation>
    <scope>NUCLEOTIDE SEQUENCE [LARGE SCALE GENOMIC DNA]</scope>
    <source>
        <strain evidence="3">ATCC 8368 / DSM 20162 / CCUG 35730 / CIP 100753 / JCM 10117 / KCTC 9821 / NBRC 16120 / NCIMB 702349 / NCTC 13040</strain>
    </source>
</reference>
<evidence type="ECO:0000313" key="3">
    <source>
        <dbReference type="Proteomes" id="UP000001213"/>
    </source>
</evidence>
<dbReference type="PROSITE" id="PS50943">
    <property type="entry name" value="HTH_CROC1"/>
    <property type="match status" value="1"/>
</dbReference>
<evidence type="ECO:0000259" key="1">
    <source>
        <dbReference type="PROSITE" id="PS50943"/>
    </source>
</evidence>
<dbReference type="PANTHER" id="PTHR35010">
    <property type="entry name" value="BLL4672 PROTEIN-RELATED"/>
    <property type="match status" value="1"/>
</dbReference>
<dbReference type="Proteomes" id="UP000001213">
    <property type="component" value="Chromosome"/>
</dbReference>
<dbReference type="Pfam" id="PF13560">
    <property type="entry name" value="HTH_31"/>
    <property type="match status" value="1"/>
</dbReference>
<keyword evidence="3" id="KW-1185">Reference proteome</keyword>
<dbReference type="EMBL" id="CP001966">
    <property type="protein sequence ID" value="ADG76955.1"/>
    <property type="molecule type" value="Genomic_DNA"/>
</dbReference>
<dbReference type="RefSeq" id="WP_013125001.1">
    <property type="nucleotide sequence ID" value="NC_014158.1"/>
</dbReference>
<dbReference type="HOGENOM" id="CLU_057862_1_0_11"/>
<protein>
    <submittedName>
        <fullName evidence="2">Helix-turn-helix domain protein</fullName>
    </submittedName>
</protein>
<accession>D5URA2</accession>
<dbReference type="InterPro" id="IPR010982">
    <property type="entry name" value="Lambda_DNA-bd_dom_sf"/>
</dbReference>
<dbReference type="Gene3D" id="1.10.260.40">
    <property type="entry name" value="lambda repressor-like DNA-binding domains"/>
    <property type="match status" value="1"/>
</dbReference>
<dbReference type="KEGG" id="tpr:Tpau_0309"/>
<name>D5URA2_TSUPD</name>
<organism evidence="2 3">
    <name type="scientific">Tsukamurella paurometabola (strain ATCC 8368 / DSM 20162 / CCUG 35730 / CIP 100753 / JCM 10117 / KCTC 9821 / NBRC 16120 / NCIMB 702349 / NCTC 13040)</name>
    <name type="common">Corynebacterium paurometabolum</name>
    <dbReference type="NCBI Taxonomy" id="521096"/>
    <lineage>
        <taxon>Bacteria</taxon>
        <taxon>Bacillati</taxon>
        <taxon>Actinomycetota</taxon>
        <taxon>Actinomycetes</taxon>
        <taxon>Mycobacteriales</taxon>
        <taxon>Tsukamurellaceae</taxon>
        <taxon>Tsukamurella</taxon>
    </lineage>
</organism>
<evidence type="ECO:0000313" key="2">
    <source>
        <dbReference type="EMBL" id="ADG76955.1"/>
    </source>
</evidence>
<dbReference type="InterPro" id="IPR041413">
    <property type="entry name" value="MLTR_LBD"/>
</dbReference>
<dbReference type="InterPro" id="IPR001387">
    <property type="entry name" value="Cro/C1-type_HTH"/>
</dbReference>
<dbReference type="AlphaFoldDB" id="D5URA2"/>
<dbReference type="SUPFAM" id="SSF47413">
    <property type="entry name" value="lambda repressor-like DNA-binding domains"/>
    <property type="match status" value="1"/>
</dbReference>
<dbReference type="Pfam" id="PF17765">
    <property type="entry name" value="MLTR_LBD"/>
    <property type="match status" value="1"/>
</dbReference>
<sequence>MAHVTDSGNSGNGIDAHERRREMGRFLKARRARGSLPAGKAMTRQQVAELVHVSIDYYTRIEQGRATPSASVTNQIFEVFKFNADERKYIKDLVDPGATLPPSEPSGFMHTFLAGVREVPAIIVGPHTSIHGWNAAANRIIVNFDEIPAAERTLARMIFGNANFRALFANIREYEILAAGVLRSTSAPSPACPKLVEEVEYLSSRYPTFKYLWARFTVSQPRGRRELTLVDNKGNEKCFELASFQNIDDRWYRILMLIRPGAT</sequence>
<dbReference type="SMART" id="SM00530">
    <property type="entry name" value="HTH_XRE"/>
    <property type="match status" value="1"/>
</dbReference>
<gene>
    <name evidence="2" type="ordered locus">Tpau_0309</name>
</gene>
<dbReference type="STRING" id="521096.Tpau_0309"/>
<feature type="domain" description="HTH cro/C1-type" evidence="1">
    <location>
        <begin position="42"/>
        <end position="87"/>
    </location>
</feature>
<dbReference type="CDD" id="cd00093">
    <property type="entry name" value="HTH_XRE"/>
    <property type="match status" value="1"/>
</dbReference>